<dbReference type="RefSeq" id="WP_141464249.1">
    <property type="nucleotide sequence ID" value="NZ_RBZW01000021.1"/>
</dbReference>
<dbReference type="Gene3D" id="2.60.40.10">
    <property type="entry name" value="Immunoglobulins"/>
    <property type="match status" value="1"/>
</dbReference>
<evidence type="ECO:0000259" key="2">
    <source>
        <dbReference type="Pfam" id="PF07705"/>
    </source>
</evidence>
<accession>A0A4V3VLD3</accession>
<proteinExistence type="predicted"/>
<name>A0A4V3VLD3_9EURY</name>
<feature type="compositionally biased region" description="Acidic residues" evidence="1">
    <location>
        <begin position="146"/>
        <end position="161"/>
    </location>
</feature>
<dbReference type="Pfam" id="PF07705">
    <property type="entry name" value="CARDB"/>
    <property type="match status" value="1"/>
</dbReference>
<feature type="compositionally biased region" description="Gly residues" evidence="1">
    <location>
        <begin position="162"/>
        <end position="174"/>
    </location>
</feature>
<comment type="caution">
    <text evidence="3">The sequence shown here is derived from an EMBL/GenBank/DDBJ whole genome shotgun (WGS) entry which is preliminary data.</text>
</comment>
<evidence type="ECO:0000313" key="3">
    <source>
        <dbReference type="EMBL" id="THE65217.1"/>
    </source>
</evidence>
<dbReference type="OrthoDB" id="271491at2157"/>
<dbReference type="EMBL" id="RBZW01000021">
    <property type="protein sequence ID" value="THE65217.1"/>
    <property type="molecule type" value="Genomic_DNA"/>
</dbReference>
<dbReference type="AlphaFoldDB" id="A0A4V3VLD3"/>
<reference evidence="3 4" key="1">
    <citation type="submission" date="2018-10" db="EMBL/GenBank/DDBJ databases">
        <title>Natronolimnobius sp. XQ-INN 246 isolated from Inner Mongolia Autonomous Region of China.</title>
        <authorList>
            <person name="Xue Q."/>
        </authorList>
    </citation>
    <scope>NUCLEOTIDE SEQUENCE [LARGE SCALE GENOMIC DNA]</scope>
    <source>
        <strain evidence="3 4">XQ-INN 246</strain>
    </source>
</reference>
<feature type="domain" description="CARDB" evidence="2">
    <location>
        <begin position="194"/>
        <end position="267"/>
    </location>
</feature>
<dbReference type="Proteomes" id="UP000318864">
    <property type="component" value="Unassembled WGS sequence"/>
</dbReference>
<feature type="region of interest" description="Disordered" evidence="1">
    <location>
        <begin position="146"/>
        <end position="184"/>
    </location>
</feature>
<evidence type="ECO:0000313" key="4">
    <source>
        <dbReference type="Proteomes" id="UP000318864"/>
    </source>
</evidence>
<keyword evidence="4" id="KW-1185">Reference proteome</keyword>
<dbReference type="InterPro" id="IPR013783">
    <property type="entry name" value="Ig-like_fold"/>
</dbReference>
<organism evidence="3 4">
    <name type="scientific">Salinadaptatus halalkaliphilus</name>
    <dbReference type="NCBI Taxonomy" id="2419781"/>
    <lineage>
        <taxon>Archaea</taxon>
        <taxon>Methanobacteriati</taxon>
        <taxon>Methanobacteriota</taxon>
        <taxon>Stenosarchaea group</taxon>
        <taxon>Halobacteria</taxon>
        <taxon>Halobacteriales</taxon>
        <taxon>Natrialbaceae</taxon>
        <taxon>Salinadaptatus</taxon>
    </lineage>
</organism>
<protein>
    <recommendedName>
        <fullName evidence="2">CARDB domain-containing protein</fullName>
    </recommendedName>
</protein>
<gene>
    <name evidence="3" type="ORF">D8Y22_08365</name>
</gene>
<dbReference type="InterPro" id="IPR011635">
    <property type="entry name" value="CARDB"/>
</dbReference>
<evidence type="ECO:0000256" key="1">
    <source>
        <dbReference type="SAM" id="MobiDB-lite"/>
    </source>
</evidence>
<sequence>MPSTKVLATTIAVCVLCGLVVPTAALAVGEDAAANEVTLEPVDDRYATIEDDELRLDLGVYDHAVTTIVSVFTITVGEDASTIEEIWIDHDVDGIQFAIGGEEVTADSPIEPSPGETITVGLTVDTATNNYDESETFTVHVAYEDDEDDGDEEADDGDDADSGGGGGGDSGGQTGDEQPSTEKDEPAAVIDQIDLEAAPTDVETGETVTVTATYENTGNITGERTVELTEDGVAVASETIELGPEETETVSFEWYADAAGEYDLAVDDELADSITVTDPGPMALEDRDLSGPATAALAPPAALSILALGIAARRRWDQIGRVR</sequence>